<protein>
    <submittedName>
        <fullName evidence="2">Unannotated protein</fullName>
    </submittedName>
</protein>
<name>A0A6J5ZW05_9ZZZZ</name>
<proteinExistence type="predicted"/>
<sequence>MSEMRILIKDRALLTSLAAAAALLTCAPAALAASSAKPTAGKVVAGQVALLRNDGRRATVSPRRLALSAGKADIYASFSVPKTWASKQVALTLTASRDARVTVAAVRVGELSSLRWPARARSVGASVSSDLLAAKPTTIVLPRIGSGRVVLHISTSSRTRATVTSVLQLKPRTGSSAPSAGKPADGDQPAVGAPDSGGPTVSPELPSGETPPDPGTPADPGPIVDPNSPFADLLPQLIGAPLVSAPALTEASGLAESAVNPGVYWTHNDSGDRARLFAIDGSTGTLRATVELSGVAATDWEDLAIAPDAEGNDAFYIADIGDNSAVRGSVVVYRVAEPTLPPASGATVTINAGAVNSQRLTFPGGPRDAESLAVGSDGALTVISKRETQVGVYRLADPQFLGGRSQLTSVGRLPLTWVVGASASPDGSFVLIKTAGAVRGYAIDGDESVADALVRGGAGVNLPYNAEPQGEAVSASLTGRGHATLSEGISQPLQQWRW</sequence>
<reference evidence="2" key="1">
    <citation type="submission" date="2020-05" db="EMBL/GenBank/DDBJ databases">
        <authorList>
            <person name="Chiriac C."/>
            <person name="Salcher M."/>
            <person name="Ghai R."/>
            <person name="Kavagutti S V."/>
        </authorList>
    </citation>
    <scope>NUCLEOTIDE SEQUENCE</scope>
</reference>
<accession>A0A6J5ZW05</accession>
<evidence type="ECO:0000313" key="2">
    <source>
        <dbReference type="EMBL" id="CAB4345728.1"/>
    </source>
</evidence>
<dbReference type="AlphaFoldDB" id="A0A6J5ZW05"/>
<dbReference type="EMBL" id="CAESAO010000108">
    <property type="protein sequence ID" value="CAB4345728.1"/>
    <property type="molecule type" value="Genomic_DNA"/>
</dbReference>
<dbReference type="SUPFAM" id="SSF101898">
    <property type="entry name" value="NHL repeat"/>
    <property type="match status" value="1"/>
</dbReference>
<feature type="compositionally biased region" description="Pro residues" evidence="1">
    <location>
        <begin position="209"/>
        <end position="220"/>
    </location>
</feature>
<evidence type="ECO:0000256" key="1">
    <source>
        <dbReference type="SAM" id="MobiDB-lite"/>
    </source>
</evidence>
<gene>
    <name evidence="2" type="ORF">UFOPK3522_01157</name>
</gene>
<organism evidence="2">
    <name type="scientific">freshwater metagenome</name>
    <dbReference type="NCBI Taxonomy" id="449393"/>
    <lineage>
        <taxon>unclassified sequences</taxon>
        <taxon>metagenomes</taxon>
        <taxon>ecological metagenomes</taxon>
    </lineage>
</organism>
<feature type="region of interest" description="Disordered" evidence="1">
    <location>
        <begin position="162"/>
        <end position="230"/>
    </location>
</feature>